<organism evidence="1 2">
    <name type="scientific">Serratia rubidaea</name>
    <name type="common">Serratia marinorubra</name>
    <dbReference type="NCBI Taxonomy" id="61652"/>
    <lineage>
        <taxon>Bacteria</taxon>
        <taxon>Pseudomonadati</taxon>
        <taxon>Pseudomonadota</taxon>
        <taxon>Gammaproteobacteria</taxon>
        <taxon>Enterobacterales</taxon>
        <taxon>Yersiniaceae</taxon>
        <taxon>Serratia</taxon>
    </lineage>
</organism>
<proteinExistence type="predicted"/>
<dbReference type="Proteomes" id="UP000271603">
    <property type="component" value="Chromosome"/>
</dbReference>
<accession>A0A447QEW2</accession>
<sequence length="223" mass="24393">MNSDCLSRGTNHRALWGESMGYGQLRRRFFMDCLHSSFKAYNASGSIGAVIMARYFVHSAVSRGGLSFLEQPATSRAAKSIINRVASIVVLPSLLFLLVKVDCSSSLCALAVALQVVFARAIDNTLDIFRCPPIYIPRPQFLRAKKMEIDMLEDYFGFNVTEEQKRRLLAVQAALEVAKSSVGASTTFSGVKSQGDLKNVASEIGALADAIQDALEEDEAEEE</sequence>
<dbReference type="EMBL" id="LR134155">
    <property type="protein sequence ID" value="VEA68476.1"/>
    <property type="molecule type" value="Genomic_DNA"/>
</dbReference>
<dbReference type="AlphaFoldDB" id="A0A447QEW2"/>
<gene>
    <name evidence="1" type="ORF">NCTC9419_00455</name>
</gene>
<reference evidence="1 2" key="1">
    <citation type="submission" date="2018-12" db="EMBL/GenBank/DDBJ databases">
        <authorList>
            <consortium name="Pathogen Informatics"/>
        </authorList>
    </citation>
    <scope>NUCLEOTIDE SEQUENCE [LARGE SCALE GENOMIC DNA]</scope>
    <source>
        <strain evidence="1 2">NCTC9419</strain>
    </source>
</reference>
<protein>
    <submittedName>
        <fullName evidence="1">Uncharacterized protein</fullName>
    </submittedName>
</protein>
<evidence type="ECO:0000313" key="2">
    <source>
        <dbReference type="Proteomes" id="UP000271603"/>
    </source>
</evidence>
<name>A0A447QEW2_SERRU</name>
<evidence type="ECO:0000313" key="1">
    <source>
        <dbReference type="EMBL" id="VEA68476.1"/>
    </source>
</evidence>